<proteinExistence type="predicted"/>
<protein>
    <submittedName>
        <fullName evidence="1">Putative LRR receptor-like serine/threonine-protein kinase FLS2</fullName>
    </submittedName>
</protein>
<comment type="caution">
    <text evidence="1">The sequence shown here is derived from an EMBL/GenBank/DDBJ whole genome shotgun (WGS) entry which is preliminary data.</text>
</comment>
<dbReference type="OrthoDB" id="676979at2759"/>
<organism evidence="1 2">
    <name type="scientific">Cocos nucifera</name>
    <name type="common">Coconut palm</name>
    <dbReference type="NCBI Taxonomy" id="13894"/>
    <lineage>
        <taxon>Eukaryota</taxon>
        <taxon>Viridiplantae</taxon>
        <taxon>Streptophyta</taxon>
        <taxon>Embryophyta</taxon>
        <taxon>Tracheophyta</taxon>
        <taxon>Spermatophyta</taxon>
        <taxon>Magnoliopsida</taxon>
        <taxon>Liliopsida</taxon>
        <taxon>Arecaceae</taxon>
        <taxon>Arecoideae</taxon>
        <taxon>Cocoseae</taxon>
        <taxon>Attaleinae</taxon>
        <taxon>Cocos</taxon>
    </lineage>
</organism>
<keyword evidence="1" id="KW-0808">Transferase</keyword>
<accession>A0A8K0I192</accession>
<evidence type="ECO:0000313" key="1">
    <source>
        <dbReference type="EMBL" id="KAG1331854.1"/>
    </source>
</evidence>
<gene>
    <name evidence="1" type="ORF">COCNU_02G018220</name>
</gene>
<dbReference type="GO" id="GO:0016301">
    <property type="term" value="F:kinase activity"/>
    <property type="evidence" value="ECO:0007669"/>
    <property type="project" value="UniProtKB-KW"/>
</dbReference>
<dbReference type="Proteomes" id="UP000797356">
    <property type="component" value="Chromosome 2"/>
</dbReference>
<keyword evidence="2" id="KW-1185">Reference proteome</keyword>
<evidence type="ECO:0000313" key="2">
    <source>
        <dbReference type="Proteomes" id="UP000797356"/>
    </source>
</evidence>
<dbReference type="Gene3D" id="1.10.510.10">
    <property type="entry name" value="Transferase(Phosphotransferase) domain 1"/>
    <property type="match status" value="1"/>
</dbReference>
<sequence>MIEEMDASLTLQQFVENALSSGLDSVLEMVDHDMELMTEMEEEKVVHVLQLALSCTRFTAEDRPDMNEVLSSLLKLWKD</sequence>
<dbReference type="EMBL" id="CM017873">
    <property type="protein sequence ID" value="KAG1331854.1"/>
    <property type="molecule type" value="Genomic_DNA"/>
</dbReference>
<name>A0A8K0I192_COCNU</name>
<reference evidence="1" key="1">
    <citation type="journal article" date="2017" name="Gigascience">
        <title>The genome draft of coconut (Cocos nucifera).</title>
        <authorList>
            <person name="Xiao Y."/>
            <person name="Xu P."/>
            <person name="Fan H."/>
            <person name="Baudouin L."/>
            <person name="Xia W."/>
            <person name="Bocs S."/>
            <person name="Xu J."/>
            <person name="Li Q."/>
            <person name="Guo A."/>
            <person name="Zhou L."/>
            <person name="Li J."/>
            <person name="Wu Y."/>
            <person name="Ma Z."/>
            <person name="Armero A."/>
            <person name="Issali A.E."/>
            <person name="Liu N."/>
            <person name="Peng M."/>
            <person name="Yang Y."/>
        </authorList>
    </citation>
    <scope>NUCLEOTIDE SEQUENCE</scope>
    <source>
        <tissue evidence="1">Spear leaf of Hainan Tall coconut</tissue>
    </source>
</reference>
<dbReference type="AlphaFoldDB" id="A0A8K0I192"/>
<reference evidence="1" key="2">
    <citation type="submission" date="2019-07" db="EMBL/GenBank/DDBJ databases">
        <authorList>
            <person name="Yang Y."/>
            <person name="Bocs S."/>
            <person name="Baudouin L."/>
        </authorList>
    </citation>
    <scope>NUCLEOTIDE SEQUENCE</scope>
    <source>
        <tissue evidence="1">Spear leaf of Hainan Tall coconut</tissue>
    </source>
</reference>
<keyword evidence="1" id="KW-0418">Kinase</keyword>
<keyword evidence="1" id="KW-0675">Receptor</keyword>